<proteinExistence type="predicted"/>
<dbReference type="InterPro" id="IPR029044">
    <property type="entry name" value="Nucleotide-diphossugar_trans"/>
</dbReference>
<evidence type="ECO:0000259" key="1">
    <source>
        <dbReference type="Pfam" id="PF00535"/>
    </source>
</evidence>
<evidence type="ECO:0000313" key="3">
    <source>
        <dbReference type="Proteomes" id="UP001054846"/>
    </source>
</evidence>
<gene>
    <name evidence="2" type="ORF">ISF26_04045</name>
</gene>
<accession>A0ABY3PPF5</accession>
<dbReference type="PANTHER" id="PTHR43685:SF11">
    <property type="entry name" value="GLYCOSYLTRANSFERASE TAGX-RELATED"/>
    <property type="match status" value="1"/>
</dbReference>
<dbReference type="RefSeq" id="WP_230842656.1">
    <property type="nucleotide sequence ID" value="NZ_CP063845.1"/>
</dbReference>
<dbReference type="PANTHER" id="PTHR43685">
    <property type="entry name" value="GLYCOSYLTRANSFERASE"/>
    <property type="match status" value="1"/>
</dbReference>
<dbReference type="Proteomes" id="UP001054846">
    <property type="component" value="Chromosome"/>
</dbReference>
<dbReference type="InterPro" id="IPR001173">
    <property type="entry name" value="Glyco_trans_2-like"/>
</dbReference>
<dbReference type="Gene3D" id="3.90.550.10">
    <property type="entry name" value="Spore Coat Polysaccharide Biosynthesis Protein SpsA, Chain A"/>
    <property type="match status" value="1"/>
</dbReference>
<protein>
    <submittedName>
        <fullName evidence="2">Glycosyltransferase family 2 protein</fullName>
    </submittedName>
</protein>
<evidence type="ECO:0000313" key="2">
    <source>
        <dbReference type="EMBL" id="UFP95429.1"/>
    </source>
</evidence>
<organism evidence="2 3">
    <name type="scientific">Gloeobacter morelensis MG652769</name>
    <dbReference type="NCBI Taxonomy" id="2781736"/>
    <lineage>
        <taxon>Bacteria</taxon>
        <taxon>Bacillati</taxon>
        <taxon>Cyanobacteriota</taxon>
        <taxon>Cyanophyceae</taxon>
        <taxon>Gloeobacterales</taxon>
        <taxon>Gloeobacteraceae</taxon>
        <taxon>Gloeobacter</taxon>
        <taxon>Gloeobacter morelensis</taxon>
    </lineage>
</organism>
<name>A0ABY3PPF5_9CYAN</name>
<sequence>MKSNQDCLERSALGEVEPLVSVIICNFNYSRYVGQAIESVLKQTYRSFEIIVVDDASTDNSRAVISSFRDKVKPIFLETNSGQGEAFNVGFHHSRGEIICFLDSDDYYHEHKLKKVVRAFHEHPDWLQISHTWTIVDSENAVIGQGPKSFVQGDVCRMLLSWGRYPCAITSGLCYRRVVLQKVLPVPNRQIVLAGRPFNGGADTYLVATVPFYGQVGYVSGEPLMYYRIHGKNRRSRSGNFDHALASYRAVAEFVNRAAEKHGFAGRYNLESDGQYLAMLALNEGVRTCSAWRMVALTLQEALETQVRPRDIIGRLLRRVTCVVSPEQGRNVWRLGLRRFLRAKLFTPLADTVGDSPTSRS</sequence>
<dbReference type="SUPFAM" id="SSF53448">
    <property type="entry name" value="Nucleotide-diphospho-sugar transferases"/>
    <property type="match status" value="1"/>
</dbReference>
<reference evidence="2 3" key="1">
    <citation type="journal article" date="2021" name="Genome Biol. Evol.">
        <title>Complete Genome Sequencing of a Novel Gloeobacter Species from a Waterfall Cave in Mexico.</title>
        <authorList>
            <person name="Saw J.H."/>
            <person name="Cardona T."/>
            <person name="Montejano G."/>
        </authorList>
    </citation>
    <scope>NUCLEOTIDE SEQUENCE [LARGE SCALE GENOMIC DNA]</scope>
    <source>
        <strain evidence="2">MG652769</strain>
    </source>
</reference>
<dbReference type="Pfam" id="PF00535">
    <property type="entry name" value="Glycos_transf_2"/>
    <property type="match status" value="1"/>
</dbReference>
<feature type="domain" description="Glycosyltransferase 2-like" evidence="1">
    <location>
        <begin position="21"/>
        <end position="125"/>
    </location>
</feature>
<keyword evidence="3" id="KW-1185">Reference proteome</keyword>
<dbReference type="InterPro" id="IPR050834">
    <property type="entry name" value="Glycosyltransf_2"/>
</dbReference>
<dbReference type="CDD" id="cd00761">
    <property type="entry name" value="Glyco_tranf_GTA_type"/>
    <property type="match status" value="1"/>
</dbReference>
<dbReference type="EMBL" id="CP063845">
    <property type="protein sequence ID" value="UFP95429.1"/>
    <property type="molecule type" value="Genomic_DNA"/>
</dbReference>